<comment type="subunit">
    <text evidence="3">Tetramer of two alpha and two beta subunits.</text>
</comment>
<comment type="similarity">
    <text evidence="2">Belongs to the ribonucleoside diphosphate reductase small chain family.</text>
</comment>
<dbReference type="GO" id="GO:0046872">
    <property type="term" value="F:metal ion binding"/>
    <property type="evidence" value="ECO:0007669"/>
    <property type="project" value="UniProtKB-KW"/>
</dbReference>
<keyword evidence="11" id="KW-1185">Reference proteome</keyword>
<dbReference type="AlphaFoldDB" id="A0A9W6ETD1"/>
<dbReference type="RefSeq" id="WP_286136626.1">
    <property type="nucleotide sequence ID" value="NZ_BRPL01000002.1"/>
</dbReference>
<keyword evidence="5" id="KW-0479">Metal-binding</keyword>
<evidence type="ECO:0000256" key="2">
    <source>
        <dbReference type="ARBA" id="ARBA00009303"/>
    </source>
</evidence>
<comment type="caution">
    <text evidence="10">The sequence shown here is derived from an EMBL/GenBank/DDBJ whole genome shotgun (WGS) entry which is preliminary data.</text>
</comment>
<dbReference type="CDD" id="cd01049">
    <property type="entry name" value="RNRR2"/>
    <property type="match status" value="1"/>
</dbReference>
<comment type="cofactor">
    <cofactor evidence="1">
        <name>Fe cation</name>
        <dbReference type="ChEBI" id="CHEBI:24875"/>
    </cofactor>
</comment>
<dbReference type="SUPFAM" id="SSF47240">
    <property type="entry name" value="Ferritin-like"/>
    <property type="match status" value="1"/>
</dbReference>
<dbReference type="NCBIfam" id="NF007185">
    <property type="entry name" value="PRK09614.1-4"/>
    <property type="match status" value="1"/>
</dbReference>
<dbReference type="InterPro" id="IPR012348">
    <property type="entry name" value="RNR-like"/>
</dbReference>
<sequence>MDSKSIKKFSKWTKDGNYKAINWNDISDQIDKATWEKLTEQFWLDTRIPLSNDLSDWRTLDDDHKWVVGHVFGGLTLLDTLQSQDGMAALRKDVQTQHETAVLNNIQFMESVHAKSYSSIFSTLNTSNQIKEIFNWSDTEEFLQNKTKKIYSLYHNDGEPLKKKISSVFLETFLFYSGFFTPLWYLGHNKLPNVAEIIKLILRDESVHGTYIGYKFQVAFNQLNKREQDEIKGWMYNFLYDLYNNEVKYTHLLYDQVGWTDKVLTFIRYNANKALMNLGQEPLFDDTAADVDPIVMNGISTSTANHDFFSQVGNGYRLGRAESMKDSDYDIGRPKNKK</sequence>
<keyword evidence="6" id="KW-0560">Oxidoreductase</keyword>
<dbReference type="InterPro" id="IPR009078">
    <property type="entry name" value="Ferritin-like_SF"/>
</dbReference>
<accession>A0A9W6ETD1</accession>
<evidence type="ECO:0000256" key="6">
    <source>
        <dbReference type="ARBA" id="ARBA00023002"/>
    </source>
</evidence>
<evidence type="ECO:0000313" key="11">
    <source>
        <dbReference type="Proteomes" id="UP001144204"/>
    </source>
</evidence>
<evidence type="ECO:0000256" key="1">
    <source>
        <dbReference type="ARBA" id="ARBA00001962"/>
    </source>
</evidence>
<dbReference type="EC" id="1.17.4.1" evidence="4"/>
<evidence type="ECO:0000256" key="5">
    <source>
        <dbReference type="ARBA" id="ARBA00022723"/>
    </source>
</evidence>
<dbReference type="Pfam" id="PF00268">
    <property type="entry name" value="Ribonuc_red_sm"/>
    <property type="match status" value="1"/>
</dbReference>
<dbReference type="GO" id="GO:0009263">
    <property type="term" value="P:deoxyribonucleotide biosynthetic process"/>
    <property type="evidence" value="ECO:0007669"/>
    <property type="project" value="UniProtKB-KW"/>
</dbReference>
<dbReference type="GO" id="GO:0004748">
    <property type="term" value="F:ribonucleoside-diphosphate reductase activity, thioredoxin disulfide as acceptor"/>
    <property type="evidence" value="ECO:0007669"/>
    <property type="project" value="UniProtKB-EC"/>
</dbReference>
<dbReference type="NCBIfam" id="NF007183">
    <property type="entry name" value="PRK09614.1-2"/>
    <property type="match status" value="1"/>
</dbReference>
<dbReference type="NCBIfam" id="TIGR04171">
    <property type="entry name" value="RNR_1b_NrdF"/>
    <property type="match status" value="1"/>
</dbReference>
<evidence type="ECO:0000256" key="8">
    <source>
        <dbReference type="ARBA" id="ARBA00023116"/>
    </source>
</evidence>
<reference evidence="10" key="1">
    <citation type="submission" date="2022-07" db="EMBL/GenBank/DDBJ databases">
        <authorList>
            <person name="Kouya T."/>
            <person name="Ishiyama Y."/>
        </authorList>
    </citation>
    <scope>NUCLEOTIDE SEQUENCE</scope>
    <source>
        <strain evidence="10">WR16-4</strain>
    </source>
</reference>
<evidence type="ECO:0000256" key="9">
    <source>
        <dbReference type="ARBA" id="ARBA00047754"/>
    </source>
</evidence>
<dbReference type="InterPro" id="IPR026494">
    <property type="entry name" value="RNR_NrdF-like"/>
</dbReference>
<protein>
    <recommendedName>
        <fullName evidence="4">ribonucleoside-diphosphate reductase</fullName>
        <ecNumber evidence="4">1.17.4.1</ecNumber>
    </recommendedName>
</protein>
<keyword evidence="7" id="KW-0408">Iron</keyword>
<evidence type="ECO:0000313" key="10">
    <source>
        <dbReference type="EMBL" id="GLB47168.1"/>
    </source>
</evidence>
<gene>
    <name evidence="10" type="primary">nrdF</name>
    <name evidence="10" type="ORF">WR164_11470</name>
</gene>
<dbReference type="PANTHER" id="PTHR23409:SF18">
    <property type="entry name" value="RIBONUCLEOSIDE-DIPHOSPHATE REDUCTASE SUBUNIT M2"/>
    <property type="match status" value="1"/>
</dbReference>
<dbReference type="PANTHER" id="PTHR23409">
    <property type="entry name" value="RIBONUCLEOSIDE-DIPHOSPHATE REDUCTASE SMALL CHAIN"/>
    <property type="match status" value="1"/>
</dbReference>
<name>A0A9W6ETD1_9LACO</name>
<organism evidence="10 11">
    <name type="scientific">Philodulcilactobacillus myokoensis</name>
    <dbReference type="NCBI Taxonomy" id="2929573"/>
    <lineage>
        <taxon>Bacteria</taxon>
        <taxon>Bacillati</taxon>
        <taxon>Bacillota</taxon>
        <taxon>Bacilli</taxon>
        <taxon>Lactobacillales</taxon>
        <taxon>Lactobacillaceae</taxon>
        <taxon>Philodulcilactobacillus</taxon>
    </lineage>
</organism>
<comment type="catalytic activity">
    <reaction evidence="9">
        <text>a 2'-deoxyribonucleoside 5'-diphosphate + [thioredoxin]-disulfide + H2O = a ribonucleoside 5'-diphosphate + [thioredoxin]-dithiol</text>
        <dbReference type="Rhea" id="RHEA:23252"/>
        <dbReference type="Rhea" id="RHEA-COMP:10698"/>
        <dbReference type="Rhea" id="RHEA-COMP:10700"/>
        <dbReference type="ChEBI" id="CHEBI:15377"/>
        <dbReference type="ChEBI" id="CHEBI:29950"/>
        <dbReference type="ChEBI" id="CHEBI:50058"/>
        <dbReference type="ChEBI" id="CHEBI:57930"/>
        <dbReference type="ChEBI" id="CHEBI:73316"/>
        <dbReference type="EC" id="1.17.4.1"/>
    </reaction>
</comment>
<dbReference type="Proteomes" id="UP001144204">
    <property type="component" value="Unassembled WGS sequence"/>
</dbReference>
<evidence type="ECO:0000256" key="3">
    <source>
        <dbReference type="ARBA" id="ARBA00011209"/>
    </source>
</evidence>
<dbReference type="InterPro" id="IPR000358">
    <property type="entry name" value="RNR_small_fam"/>
</dbReference>
<dbReference type="GO" id="GO:0005971">
    <property type="term" value="C:ribonucleoside-diphosphate reductase complex"/>
    <property type="evidence" value="ECO:0007669"/>
    <property type="project" value="InterPro"/>
</dbReference>
<evidence type="ECO:0000256" key="4">
    <source>
        <dbReference type="ARBA" id="ARBA00012274"/>
    </source>
</evidence>
<reference evidence="10" key="2">
    <citation type="journal article" date="2023" name="PLoS ONE">
        <title>Philodulcilactobacillus myokoensis gen. nov., sp. nov., a fructophilic, acidophilic, and agar-phobic lactic acid bacterium isolated from fermented vegetable extracts.</title>
        <authorList>
            <person name="Kouya T."/>
            <person name="Ishiyama Y."/>
            <person name="Ohashi S."/>
            <person name="Kumakubo R."/>
            <person name="Yamazaki T."/>
            <person name="Otaki T."/>
        </authorList>
    </citation>
    <scope>NUCLEOTIDE SEQUENCE</scope>
    <source>
        <strain evidence="10">WR16-4</strain>
    </source>
</reference>
<dbReference type="Gene3D" id="1.10.620.20">
    <property type="entry name" value="Ribonucleotide Reductase, subunit A"/>
    <property type="match status" value="1"/>
</dbReference>
<evidence type="ECO:0000256" key="7">
    <source>
        <dbReference type="ARBA" id="ARBA00023004"/>
    </source>
</evidence>
<dbReference type="InterPro" id="IPR033909">
    <property type="entry name" value="RNR_small"/>
</dbReference>
<keyword evidence="8" id="KW-0215">Deoxyribonucleotide synthesis</keyword>
<dbReference type="EMBL" id="BRPL01000002">
    <property type="protein sequence ID" value="GLB47168.1"/>
    <property type="molecule type" value="Genomic_DNA"/>
</dbReference>
<proteinExistence type="inferred from homology"/>